<gene>
    <name evidence="1" type="ORF">SS1G_11229</name>
</gene>
<keyword evidence="2" id="KW-1185">Reference proteome</keyword>
<dbReference type="KEGG" id="ssl:SS1G_11229"/>
<dbReference type="RefSeq" id="XP_001587987.1">
    <property type="nucleotide sequence ID" value="XM_001587937.1"/>
</dbReference>
<dbReference type="HOGENOM" id="CLU_3406583_0_0_1"/>
<sequence>MLIPALRGTKASSSTSVDFRARHLLLIGFE</sequence>
<accession>A7F0W0</accession>
<evidence type="ECO:0000313" key="1">
    <source>
        <dbReference type="EMBL" id="EDN95352.1"/>
    </source>
</evidence>
<organism evidence="1 2">
    <name type="scientific">Sclerotinia sclerotiorum (strain ATCC 18683 / 1980 / Ss-1)</name>
    <name type="common">White mold</name>
    <name type="synonym">Whetzelinia sclerotiorum</name>
    <dbReference type="NCBI Taxonomy" id="665079"/>
    <lineage>
        <taxon>Eukaryota</taxon>
        <taxon>Fungi</taxon>
        <taxon>Dikarya</taxon>
        <taxon>Ascomycota</taxon>
        <taxon>Pezizomycotina</taxon>
        <taxon>Leotiomycetes</taxon>
        <taxon>Helotiales</taxon>
        <taxon>Sclerotiniaceae</taxon>
        <taxon>Sclerotinia</taxon>
    </lineage>
</organism>
<dbReference type="EMBL" id="CH476637">
    <property type="protein sequence ID" value="EDN95352.1"/>
    <property type="molecule type" value="Genomic_DNA"/>
</dbReference>
<dbReference type="GeneID" id="5483919"/>
<name>A7F0W0_SCLS1</name>
<dbReference type="AlphaFoldDB" id="A7F0W0"/>
<evidence type="ECO:0000313" key="2">
    <source>
        <dbReference type="Proteomes" id="UP000001312"/>
    </source>
</evidence>
<dbReference type="Proteomes" id="UP000001312">
    <property type="component" value="Unassembled WGS sequence"/>
</dbReference>
<reference evidence="2" key="1">
    <citation type="journal article" date="2011" name="PLoS Genet.">
        <title>Genomic analysis of the necrotrophic fungal pathogens Sclerotinia sclerotiorum and Botrytis cinerea.</title>
        <authorList>
            <person name="Amselem J."/>
            <person name="Cuomo C.A."/>
            <person name="van Kan J.A."/>
            <person name="Viaud M."/>
            <person name="Benito E.P."/>
            <person name="Couloux A."/>
            <person name="Coutinho P.M."/>
            <person name="de Vries R.P."/>
            <person name="Dyer P.S."/>
            <person name="Fillinger S."/>
            <person name="Fournier E."/>
            <person name="Gout L."/>
            <person name="Hahn M."/>
            <person name="Kohn L."/>
            <person name="Lapalu N."/>
            <person name="Plummer K.M."/>
            <person name="Pradier J.M."/>
            <person name="Quevillon E."/>
            <person name="Sharon A."/>
            <person name="Simon A."/>
            <person name="ten Have A."/>
            <person name="Tudzynski B."/>
            <person name="Tudzynski P."/>
            <person name="Wincker P."/>
            <person name="Andrew M."/>
            <person name="Anthouard V."/>
            <person name="Beever R.E."/>
            <person name="Beffa R."/>
            <person name="Benoit I."/>
            <person name="Bouzid O."/>
            <person name="Brault B."/>
            <person name="Chen Z."/>
            <person name="Choquer M."/>
            <person name="Collemare J."/>
            <person name="Cotton P."/>
            <person name="Danchin E.G."/>
            <person name="Da Silva C."/>
            <person name="Gautier A."/>
            <person name="Giraud C."/>
            <person name="Giraud T."/>
            <person name="Gonzalez C."/>
            <person name="Grossetete S."/>
            <person name="Guldener U."/>
            <person name="Henrissat B."/>
            <person name="Howlett B.J."/>
            <person name="Kodira C."/>
            <person name="Kretschmer M."/>
            <person name="Lappartient A."/>
            <person name="Leroch M."/>
            <person name="Levis C."/>
            <person name="Mauceli E."/>
            <person name="Neuveglise C."/>
            <person name="Oeser B."/>
            <person name="Pearson M."/>
            <person name="Poulain J."/>
            <person name="Poussereau N."/>
            <person name="Quesneville H."/>
            <person name="Rascle C."/>
            <person name="Schumacher J."/>
            <person name="Segurens B."/>
            <person name="Sexton A."/>
            <person name="Silva E."/>
            <person name="Sirven C."/>
            <person name="Soanes D.M."/>
            <person name="Talbot N.J."/>
            <person name="Templeton M."/>
            <person name="Yandava C."/>
            <person name="Yarden O."/>
            <person name="Zeng Q."/>
            <person name="Rollins J.A."/>
            <person name="Lebrun M.H."/>
            <person name="Dickman M."/>
        </authorList>
    </citation>
    <scope>NUCLEOTIDE SEQUENCE [LARGE SCALE GENOMIC DNA]</scope>
    <source>
        <strain evidence="2">ATCC 18683 / 1980 / Ss-1</strain>
    </source>
</reference>
<proteinExistence type="predicted"/>
<dbReference type="InParanoid" id="A7F0W0"/>
<protein>
    <submittedName>
        <fullName evidence="1">Uncharacterized protein</fullName>
    </submittedName>
</protein>